<reference evidence="1 2" key="1">
    <citation type="journal article" date="2014" name="Genome Announc.">
        <title>Complete Genome Sequence of Hyphomicrobium nitrativorans Strain NL23, a Denitrifying Bacterium Isolated from Biofilm of a Methanol-Fed Denitrification System Treating Seawater at the Montreal Biodome.</title>
        <authorList>
            <person name="Martineau C."/>
            <person name="Villeneuve C."/>
            <person name="Mauffrey F."/>
            <person name="Villemur R."/>
        </authorList>
    </citation>
    <scope>NUCLEOTIDE SEQUENCE [LARGE SCALE GENOMIC DNA]</scope>
    <source>
        <strain evidence="1">NL23</strain>
    </source>
</reference>
<evidence type="ECO:0000313" key="1">
    <source>
        <dbReference type="EMBL" id="AHB50223.1"/>
    </source>
</evidence>
<dbReference type="Proteomes" id="UP000018542">
    <property type="component" value="Chromosome"/>
</dbReference>
<name>V5SI56_9HYPH</name>
<dbReference type="PATRIC" id="fig|1029756.8.peg.2395"/>
<dbReference type="KEGG" id="hni:W911_11540"/>
<protein>
    <submittedName>
        <fullName evidence="1">Uncharacterized protein</fullName>
    </submittedName>
</protein>
<dbReference type="EMBL" id="CP006912">
    <property type="protein sequence ID" value="AHB50223.1"/>
    <property type="molecule type" value="Genomic_DNA"/>
</dbReference>
<gene>
    <name evidence="1" type="ORF">W911_11540</name>
</gene>
<dbReference type="AlphaFoldDB" id="V5SI56"/>
<organism evidence="1 2">
    <name type="scientific">Hyphomicrobium nitrativorans NL23</name>
    <dbReference type="NCBI Taxonomy" id="1029756"/>
    <lineage>
        <taxon>Bacteria</taxon>
        <taxon>Pseudomonadati</taxon>
        <taxon>Pseudomonadota</taxon>
        <taxon>Alphaproteobacteria</taxon>
        <taxon>Hyphomicrobiales</taxon>
        <taxon>Hyphomicrobiaceae</taxon>
        <taxon>Hyphomicrobium</taxon>
    </lineage>
</organism>
<dbReference type="HOGENOM" id="CLU_2935304_0_0_5"/>
<keyword evidence="2" id="KW-1185">Reference proteome</keyword>
<proteinExistence type="predicted"/>
<evidence type="ECO:0000313" key="2">
    <source>
        <dbReference type="Proteomes" id="UP000018542"/>
    </source>
</evidence>
<sequence length="60" mass="6370">MSANDAQRLEHLKIMLARRMAKALAGARHWDAGRLGIAPATPAGKAPLKAITGRTVDGEH</sequence>
<accession>V5SI56</accession>